<keyword evidence="1" id="KW-0472">Membrane</keyword>
<name>A0A1L6BYD4_9CAUD</name>
<accession>A0A1L6BYD4</accession>
<sequence length="59" mass="5979">MDPMIQYLGYAAAVSWVVSITGFILEATGVAPGAINMALGVGIVAAAVTVMFALFASTE</sequence>
<dbReference type="RefSeq" id="YP_010013911.1">
    <property type="nucleotide sequence ID" value="NC_053515.1"/>
</dbReference>
<keyword evidence="3" id="KW-1185">Reference proteome</keyword>
<reference evidence="2 3" key="1">
    <citation type="submission" date="2016-11" db="EMBL/GenBank/DDBJ databases">
        <authorList>
            <person name="Brown T."/>
            <person name="Davidson K."/>
            <person name="Doll Z."/>
            <person name="Jansson R."/>
            <person name="Janyszek T."/>
            <person name="Lwin C."/>
            <person name="Patil S."/>
            <person name="Piper J."/>
            <person name="Rajendiran N."/>
            <person name="Rittenhouse N.L."/>
            <person name="Younker T.P."/>
            <person name="Zhang J."/>
            <person name="Garlena R.A."/>
            <person name="Russell D.A."/>
            <person name="Pope W.H."/>
            <person name="Jacobs-Sera D."/>
            <person name="Hatfull G.F."/>
        </authorList>
    </citation>
    <scope>NUCLEOTIDE SEQUENCE [LARGE SCALE GENOMIC DNA]</scope>
</reference>
<feature type="transmembrane region" description="Helical" evidence="1">
    <location>
        <begin position="7"/>
        <end position="25"/>
    </location>
</feature>
<evidence type="ECO:0000313" key="3">
    <source>
        <dbReference type="Proteomes" id="UP000225965"/>
    </source>
</evidence>
<dbReference type="KEGG" id="vg:63210570"/>
<organism evidence="2 3">
    <name type="scientific">Mycobacterium phage MrMagoo</name>
    <dbReference type="NCBI Taxonomy" id="1927020"/>
    <lineage>
        <taxon>Viruses</taxon>
        <taxon>Duplodnaviria</taxon>
        <taxon>Heunggongvirae</taxon>
        <taxon>Uroviricota</taxon>
        <taxon>Caudoviricetes</taxon>
        <taxon>Vilmaviridae</taxon>
        <taxon>Mclasvirinae</taxon>
        <taxon>Reyvirus</taxon>
        <taxon>Reyvirus mrmagoo</taxon>
    </lineage>
</organism>
<keyword evidence="1" id="KW-0812">Transmembrane</keyword>
<protein>
    <submittedName>
        <fullName evidence="2">Uncharacterized protein</fullName>
    </submittedName>
</protein>
<dbReference type="Proteomes" id="UP000225965">
    <property type="component" value="Segment"/>
</dbReference>
<dbReference type="EMBL" id="KY223999">
    <property type="protein sequence ID" value="APQ42110.1"/>
    <property type="molecule type" value="Genomic_DNA"/>
</dbReference>
<evidence type="ECO:0000313" key="2">
    <source>
        <dbReference type="EMBL" id="APQ42110.1"/>
    </source>
</evidence>
<feature type="transmembrane region" description="Helical" evidence="1">
    <location>
        <begin position="37"/>
        <end position="56"/>
    </location>
</feature>
<evidence type="ECO:0000256" key="1">
    <source>
        <dbReference type="SAM" id="Phobius"/>
    </source>
</evidence>
<keyword evidence="1" id="KW-1133">Transmembrane helix</keyword>
<dbReference type="GeneID" id="63210570"/>
<gene>
    <name evidence="2" type="primary">5</name>
    <name evidence="2" type="ORF">PBI_MRMAGOO_5</name>
</gene>
<proteinExistence type="predicted"/>